<sequence>MPVTTPFTYEFSAVFDKDFLLEVHDNDLYAIAEIFDTARKQINNEIELSKPFADIGDAESLRQRFHRIKPLWGFAGLHFWQQHVQVFEDFCGRRPARENLTESYQRLIQQMEVGLNLLELEATRLKTYLQ</sequence>
<dbReference type="Gene3D" id="1.20.120.160">
    <property type="entry name" value="HPT domain"/>
    <property type="match status" value="1"/>
</dbReference>
<evidence type="ECO:0008006" key="3">
    <source>
        <dbReference type="Google" id="ProtNLM"/>
    </source>
</evidence>
<reference evidence="1 2" key="1">
    <citation type="submission" date="2016-07" db="EMBL/GenBank/DDBJ databases">
        <title>Genome analysis of Flavihumibacter stibioxidans YS-17.</title>
        <authorList>
            <person name="Shi K."/>
            <person name="Han Y."/>
            <person name="Wang G."/>
        </authorList>
    </citation>
    <scope>NUCLEOTIDE SEQUENCE [LARGE SCALE GENOMIC DNA]</scope>
    <source>
        <strain evidence="1 2">YS-17</strain>
    </source>
</reference>
<evidence type="ECO:0000313" key="1">
    <source>
        <dbReference type="EMBL" id="MBC6492899.1"/>
    </source>
</evidence>
<dbReference type="InterPro" id="IPR036641">
    <property type="entry name" value="HPT_dom_sf"/>
</dbReference>
<keyword evidence="2" id="KW-1185">Reference proteome</keyword>
<comment type="caution">
    <text evidence="1">The sequence shown here is derived from an EMBL/GenBank/DDBJ whole genome shotgun (WGS) entry which is preliminary data.</text>
</comment>
<name>A0ABR7MDI6_9BACT</name>
<dbReference type="EMBL" id="MBUA01000030">
    <property type="protein sequence ID" value="MBC6492899.1"/>
    <property type="molecule type" value="Genomic_DNA"/>
</dbReference>
<dbReference type="Proteomes" id="UP000765802">
    <property type="component" value="Unassembled WGS sequence"/>
</dbReference>
<gene>
    <name evidence="1" type="ORF">BC349_17720</name>
</gene>
<organism evidence="1 2">
    <name type="scientific">Flavihumibacter stibioxidans</name>
    <dbReference type="NCBI Taxonomy" id="1834163"/>
    <lineage>
        <taxon>Bacteria</taxon>
        <taxon>Pseudomonadati</taxon>
        <taxon>Bacteroidota</taxon>
        <taxon>Chitinophagia</taxon>
        <taxon>Chitinophagales</taxon>
        <taxon>Chitinophagaceae</taxon>
        <taxon>Flavihumibacter</taxon>
    </lineage>
</organism>
<dbReference type="SUPFAM" id="SSF47226">
    <property type="entry name" value="Histidine-containing phosphotransfer domain, HPT domain"/>
    <property type="match status" value="1"/>
</dbReference>
<proteinExistence type="predicted"/>
<evidence type="ECO:0000313" key="2">
    <source>
        <dbReference type="Proteomes" id="UP000765802"/>
    </source>
</evidence>
<protein>
    <recommendedName>
        <fullName evidence="3">HPt domain-containing protein</fullName>
    </recommendedName>
</protein>
<dbReference type="RefSeq" id="WP_187258219.1">
    <property type="nucleotide sequence ID" value="NZ_JBHULF010000005.1"/>
</dbReference>
<accession>A0ABR7MDI6</accession>